<organism evidence="1 2">
    <name type="scientific">Tetrahymena thermophila (strain SB210)</name>
    <dbReference type="NCBI Taxonomy" id="312017"/>
    <lineage>
        <taxon>Eukaryota</taxon>
        <taxon>Sar</taxon>
        <taxon>Alveolata</taxon>
        <taxon>Ciliophora</taxon>
        <taxon>Intramacronucleata</taxon>
        <taxon>Oligohymenophorea</taxon>
        <taxon>Hymenostomatida</taxon>
        <taxon>Tetrahymenina</taxon>
        <taxon>Tetrahymenidae</taxon>
        <taxon>Tetrahymena</taxon>
    </lineage>
</organism>
<evidence type="ECO:0000313" key="2">
    <source>
        <dbReference type="Proteomes" id="UP000009168"/>
    </source>
</evidence>
<name>W7XC20_TETTS</name>
<dbReference type="KEGG" id="tet:TTHERM_000037589"/>
<evidence type="ECO:0000313" key="1">
    <source>
        <dbReference type="EMBL" id="EWS74902.1"/>
    </source>
</evidence>
<accession>W7XC20</accession>
<keyword evidence="2" id="KW-1185">Reference proteome</keyword>
<protein>
    <submittedName>
        <fullName evidence="1">Uncharacterized protein</fullName>
    </submittedName>
</protein>
<proteinExistence type="predicted"/>
<dbReference type="InParanoid" id="W7XC20"/>
<dbReference type="GeneID" id="24436942"/>
<reference evidence="2" key="1">
    <citation type="journal article" date="2006" name="PLoS Biol.">
        <title>Macronuclear genome sequence of the ciliate Tetrahymena thermophila, a model eukaryote.</title>
        <authorList>
            <person name="Eisen J.A."/>
            <person name="Coyne R.S."/>
            <person name="Wu M."/>
            <person name="Wu D."/>
            <person name="Thiagarajan M."/>
            <person name="Wortman J.R."/>
            <person name="Badger J.H."/>
            <person name="Ren Q."/>
            <person name="Amedeo P."/>
            <person name="Jones K.M."/>
            <person name="Tallon L.J."/>
            <person name="Delcher A.L."/>
            <person name="Salzberg S.L."/>
            <person name="Silva J.C."/>
            <person name="Haas B.J."/>
            <person name="Majoros W.H."/>
            <person name="Farzad M."/>
            <person name="Carlton J.M."/>
            <person name="Smith R.K. Jr."/>
            <person name="Garg J."/>
            <person name="Pearlman R.E."/>
            <person name="Karrer K.M."/>
            <person name="Sun L."/>
            <person name="Manning G."/>
            <person name="Elde N.C."/>
            <person name="Turkewitz A.P."/>
            <person name="Asai D.J."/>
            <person name="Wilkes D.E."/>
            <person name="Wang Y."/>
            <person name="Cai H."/>
            <person name="Collins K."/>
            <person name="Stewart B.A."/>
            <person name="Lee S.R."/>
            <person name="Wilamowska K."/>
            <person name="Weinberg Z."/>
            <person name="Ruzzo W.L."/>
            <person name="Wloga D."/>
            <person name="Gaertig J."/>
            <person name="Frankel J."/>
            <person name="Tsao C.-C."/>
            <person name="Gorovsky M.A."/>
            <person name="Keeling P.J."/>
            <person name="Waller R.F."/>
            <person name="Patron N.J."/>
            <person name="Cherry J.M."/>
            <person name="Stover N.A."/>
            <person name="Krieger C.J."/>
            <person name="del Toro C."/>
            <person name="Ryder H.F."/>
            <person name="Williamson S.C."/>
            <person name="Barbeau R.A."/>
            <person name="Hamilton E.P."/>
            <person name="Orias E."/>
        </authorList>
    </citation>
    <scope>NUCLEOTIDE SEQUENCE [LARGE SCALE GENOMIC DNA]</scope>
    <source>
        <strain evidence="2">SB210</strain>
    </source>
</reference>
<dbReference type="EMBL" id="GG662720">
    <property type="protein sequence ID" value="EWS74902.1"/>
    <property type="molecule type" value="Genomic_DNA"/>
</dbReference>
<sequence>MKKINDLLLNFYSLMLKFNRQLLKITRILLKQRIKKKKNTKLNMNKQQIRLILLLTKIPKTNLVVLKIMIRTTKLLFLKIKHQNLKFKLTSNKTNENIIIFNYIQKSKFQLDY</sequence>
<dbReference type="RefSeq" id="XP_012652615.1">
    <property type="nucleotide sequence ID" value="XM_012797161.1"/>
</dbReference>
<gene>
    <name evidence="1" type="ORF">TTHERM_000037589</name>
</gene>
<dbReference type="AlphaFoldDB" id="W7XC20"/>
<dbReference type="Proteomes" id="UP000009168">
    <property type="component" value="Unassembled WGS sequence"/>
</dbReference>